<dbReference type="AlphaFoldDB" id="A0A6G5QH16"/>
<keyword evidence="3 8" id="KW-0812">Transmembrane</keyword>
<evidence type="ECO:0000256" key="2">
    <source>
        <dbReference type="ARBA" id="ARBA00022475"/>
    </source>
</evidence>
<keyword evidence="7" id="KW-0175">Coiled coil</keyword>
<keyword evidence="5 8" id="KW-0472">Membrane</keyword>
<dbReference type="RefSeq" id="WP_171993875.1">
    <property type="nucleotide sequence ID" value="NZ_CP012542.1"/>
</dbReference>
<dbReference type="Proteomes" id="UP000503264">
    <property type="component" value="Chromosome"/>
</dbReference>
<evidence type="ECO:0000256" key="4">
    <source>
        <dbReference type="ARBA" id="ARBA00022989"/>
    </source>
</evidence>
<evidence type="ECO:0000256" key="8">
    <source>
        <dbReference type="SAM" id="Phobius"/>
    </source>
</evidence>
<comment type="subcellular location">
    <subcellularLocation>
        <location evidence="1">Cell inner membrane</location>
        <topology evidence="1">Multi-pass membrane protein</topology>
    </subcellularLocation>
    <subcellularLocation>
        <location evidence="6">Membrane</location>
        <topology evidence="6">Multi-pass membrane protein</topology>
    </subcellularLocation>
</comment>
<reference evidence="10 11" key="1">
    <citation type="submission" date="2016-07" db="EMBL/GenBank/DDBJ databases">
        <title>Comparative genomics of the Campylobacter concisus group.</title>
        <authorList>
            <person name="Miller W.G."/>
            <person name="Yee E."/>
            <person name="Chapman M.H."/>
            <person name="Huynh S."/>
            <person name="Bono J.L."/>
            <person name="On S.L.W."/>
            <person name="StLeger J."/>
            <person name="Foster G."/>
            <person name="Parker C.T."/>
        </authorList>
    </citation>
    <scope>NUCLEOTIDE SEQUENCE [LARGE SCALE GENOMIC DNA]</scope>
    <source>
        <strain evidence="10 11">CCUG 21559</strain>
    </source>
</reference>
<keyword evidence="6" id="KW-0653">Protein transport</keyword>
<keyword evidence="2" id="KW-1003">Cell membrane</keyword>
<evidence type="ECO:0000256" key="3">
    <source>
        <dbReference type="ARBA" id="ARBA00022692"/>
    </source>
</evidence>
<evidence type="ECO:0000256" key="1">
    <source>
        <dbReference type="ARBA" id="ARBA00004429"/>
    </source>
</evidence>
<feature type="transmembrane region" description="Helical" evidence="8">
    <location>
        <begin position="170"/>
        <end position="193"/>
    </location>
</feature>
<dbReference type="EMBL" id="CP012542">
    <property type="protein sequence ID" value="QCD44960.1"/>
    <property type="molecule type" value="Genomic_DNA"/>
</dbReference>
<feature type="domain" description="MotA/TolQ/ExbB proton channel" evidence="9">
    <location>
        <begin position="125"/>
        <end position="208"/>
    </location>
</feature>
<name>A0A6G5QH16_9BACT</name>
<gene>
    <name evidence="10" type="ORF">CMUC_1190</name>
</gene>
<evidence type="ECO:0000256" key="5">
    <source>
        <dbReference type="ARBA" id="ARBA00023136"/>
    </source>
</evidence>
<keyword evidence="11" id="KW-1185">Reference proteome</keyword>
<feature type="coiled-coil region" evidence="7">
    <location>
        <begin position="399"/>
        <end position="437"/>
    </location>
</feature>
<evidence type="ECO:0000256" key="6">
    <source>
        <dbReference type="RuleBase" id="RU004057"/>
    </source>
</evidence>
<feature type="transmembrane region" description="Helical" evidence="8">
    <location>
        <begin position="52"/>
        <end position="69"/>
    </location>
</feature>
<dbReference type="GO" id="GO:0005886">
    <property type="term" value="C:plasma membrane"/>
    <property type="evidence" value="ECO:0007669"/>
    <property type="project" value="UniProtKB-SubCell"/>
</dbReference>
<dbReference type="Pfam" id="PF01618">
    <property type="entry name" value="MotA_ExbB"/>
    <property type="match status" value="1"/>
</dbReference>
<organism evidence="10 11">
    <name type="scientific">Campylobacter mucosalis CCUG 21559</name>
    <dbReference type="NCBI Taxonomy" id="1032067"/>
    <lineage>
        <taxon>Bacteria</taxon>
        <taxon>Pseudomonadati</taxon>
        <taxon>Campylobacterota</taxon>
        <taxon>Epsilonproteobacteria</taxon>
        <taxon>Campylobacterales</taxon>
        <taxon>Campylobacteraceae</taxon>
        <taxon>Campylobacter</taxon>
    </lineage>
</organism>
<dbReference type="InterPro" id="IPR002898">
    <property type="entry name" value="MotA_ExbB_proton_chnl"/>
</dbReference>
<keyword evidence="4 8" id="KW-1133">Transmembrane helix</keyword>
<feature type="transmembrane region" description="Helical" evidence="8">
    <location>
        <begin position="24"/>
        <end position="46"/>
    </location>
</feature>
<accession>A0A6G5QH16</accession>
<protein>
    <submittedName>
        <fullName evidence="10">Putative membrane protein</fullName>
    </submittedName>
</protein>
<comment type="similarity">
    <text evidence="6">Belongs to the exbB/tolQ family.</text>
</comment>
<proteinExistence type="inferred from homology"/>
<keyword evidence="6" id="KW-0813">Transport</keyword>
<evidence type="ECO:0000313" key="10">
    <source>
        <dbReference type="EMBL" id="QCD44960.1"/>
    </source>
</evidence>
<sequence>MANATDYTDLALPKMQGSRSPLTYFKIILIPVLAYVFVVLGYLKIVNFKVELHTLIMTGFILFIALIFARHSATLAYAKLAKNVDDFKLSLKNFIMSNLLEISGVKKSNVGFDEFLDTYTRELRNDNLANIGTGVFPMLGILGTFISIAISMPSFSSSNTLGLEKEIGVLLNGVGTAFYVSVYGIFLALWWMFFEKLGQSKFENFIREQRDISREFFWQKNELEQRFMSLSAEHFDDIRSVFARISNEEFFRQLDNAIDNKFSSYKHLQELEQKIISEAQVRVDQNVRLLGKAANRQEEFIKANNDILSSIIEFNKAVREIELKFSTQYNRLNDIMHERTDILDKNISKFETSLKGLDLSLKNFSLKLLQEQDRSMQAFKTSIIEGIDAFKTIYEDEKNSESDNKRENLIKELRQSANELDSEVNRVIKNIENNQNEV</sequence>
<dbReference type="GO" id="GO:0015031">
    <property type="term" value="P:protein transport"/>
    <property type="evidence" value="ECO:0007669"/>
    <property type="project" value="UniProtKB-KW"/>
</dbReference>
<evidence type="ECO:0000259" key="9">
    <source>
        <dbReference type="Pfam" id="PF01618"/>
    </source>
</evidence>
<feature type="transmembrane region" description="Helical" evidence="8">
    <location>
        <begin position="128"/>
        <end position="150"/>
    </location>
</feature>
<evidence type="ECO:0000313" key="11">
    <source>
        <dbReference type="Proteomes" id="UP000503264"/>
    </source>
</evidence>
<evidence type="ECO:0000256" key="7">
    <source>
        <dbReference type="SAM" id="Coils"/>
    </source>
</evidence>